<dbReference type="EMBL" id="BSNM01000014">
    <property type="protein sequence ID" value="GLQ31950.1"/>
    <property type="molecule type" value="Genomic_DNA"/>
</dbReference>
<protein>
    <submittedName>
        <fullName evidence="1">Uncharacterized protein</fullName>
    </submittedName>
</protein>
<comment type="caution">
    <text evidence="1">The sequence shown here is derived from an EMBL/GenBank/DDBJ whole genome shotgun (WGS) entry which is preliminary data.</text>
</comment>
<gene>
    <name evidence="1" type="ORF">GCM10007876_24290</name>
</gene>
<keyword evidence="2" id="KW-1185">Reference proteome</keyword>
<accession>A0AA37SA33</accession>
<reference evidence="1" key="1">
    <citation type="journal article" date="2014" name="Int. J. Syst. Evol. Microbiol.">
        <title>Complete genome sequence of Corynebacterium casei LMG S-19264T (=DSM 44701T), isolated from a smear-ripened cheese.</title>
        <authorList>
            <consortium name="US DOE Joint Genome Institute (JGI-PGF)"/>
            <person name="Walter F."/>
            <person name="Albersmeier A."/>
            <person name="Kalinowski J."/>
            <person name="Ruckert C."/>
        </authorList>
    </citation>
    <scope>NUCLEOTIDE SEQUENCE</scope>
    <source>
        <strain evidence="1">NBRC 110071</strain>
    </source>
</reference>
<dbReference type="RefSeq" id="WP_284381743.1">
    <property type="nucleotide sequence ID" value="NZ_BSNM01000014.1"/>
</dbReference>
<reference evidence="1" key="2">
    <citation type="submission" date="2023-01" db="EMBL/GenBank/DDBJ databases">
        <title>Draft genome sequence of Litoribrevibacter albus strain NBRC 110071.</title>
        <authorList>
            <person name="Sun Q."/>
            <person name="Mori K."/>
        </authorList>
    </citation>
    <scope>NUCLEOTIDE SEQUENCE</scope>
    <source>
        <strain evidence="1">NBRC 110071</strain>
    </source>
</reference>
<organism evidence="1 2">
    <name type="scientific">Litoribrevibacter albus</name>
    <dbReference type="NCBI Taxonomy" id="1473156"/>
    <lineage>
        <taxon>Bacteria</taxon>
        <taxon>Pseudomonadati</taxon>
        <taxon>Pseudomonadota</taxon>
        <taxon>Gammaproteobacteria</taxon>
        <taxon>Oceanospirillales</taxon>
        <taxon>Oceanospirillaceae</taxon>
        <taxon>Litoribrevibacter</taxon>
    </lineage>
</organism>
<proteinExistence type="predicted"/>
<sequence length="351" mass="37662">MNIIKALALGGCVALTTGCVDKTSITHIGDAENILFTTDGRLIVSGGDNIYQVTGSNGNYSKRALYLNNDGHEIECNFTGIAQKDNWVISSCVETKWVIFTNNHLVAANLDDQNIQFKRITPNTNDPYDSLFLPNGIAFGPSGDLLVADYNMFSASGIAKVELDFSGDLPNVVSVEKDFVGINHGISSPNGVRVDGDYLFVSDGNAVKRFQFDEAGNVPTHIEKNGLTEANETLVWQGGLATIVDDIMPYCGGVALTSFLGGKIIYVEREVDSQGNESFHELTDTGALAFSSPSSLAVGQPPLFSGYQVLVTEKGLLQETGSDFGNRLSAMEMPFDLNSDNACNIVSSLDD</sequence>
<name>A0AA37SA33_9GAMM</name>
<dbReference type="Gene3D" id="2.120.10.30">
    <property type="entry name" value="TolB, C-terminal domain"/>
    <property type="match status" value="1"/>
</dbReference>
<dbReference type="AlphaFoldDB" id="A0AA37SA33"/>
<dbReference type="Proteomes" id="UP001161389">
    <property type="component" value="Unassembled WGS sequence"/>
</dbReference>
<evidence type="ECO:0000313" key="1">
    <source>
        <dbReference type="EMBL" id="GLQ31950.1"/>
    </source>
</evidence>
<evidence type="ECO:0000313" key="2">
    <source>
        <dbReference type="Proteomes" id="UP001161389"/>
    </source>
</evidence>
<dbReference type="SUPFAM" id="SSF63829">
    <property type="entry name" value="Calcium-dependent phosphotriesterase"/>
    <property type="match status" value="1"/>
</dbReference>
<dbReference type="InterPro" id="IPR011042">
    <property type="entry name" value="6-blade_b-propeller_TolB-like"/>
</dbReference>
<dbReference type="PROSITE" id="PS51257">
    <property type="entry name" value="PROKAR_LIPOPROTEIN"/>
    <property type="match status" value="1"/>
</dbReference>